<dbReference type="PRINTS" id="PR01036">
    <property type="entry name" value="TCRTETB"/>
</dbReference>
<dbReference type="FunFam" id="1.20.1250.20:FF:000524">
    <property type="entry name" value="MFS transporter, putative"/>
    <property type="match status" value="1"/>
</dbReference>
<dbReference type="PANTHER" id="PTHR23501:SF158">
    <property type="entry name" value="TRANSPORTER, PUTATIVE (AFU_ORTHOLOGUE AFUA_5G14490)-RELATED"/>
    <property type="match status" value="1"/>
</dbReference>
<dbReference type="GO" id="GO:0005886">
    <property type="term" value="C:plasma membrane"/>
    <property type="evidence" value="ECO:0007669"/>
    <property type="project" value="TreeGrafter"/>
</dbReference>
<dbReference type="Pfam" id="PF07690">
    <property type="entry name" value="MFS_1"/>
    <property type="match status" value="1"/>
</dbReference>
<dbReference type="InterPro" id="IPR011701">
    <property type="entry name" value="MFS"/>
</dbReference>
<dbReference type="EMBL" id="JAPQKO010000003">
    <property type="protein sequence ID" value="KAJ5173085.1"/>
    <property type="molecule type" value="Genomic_DNA"/>
</dbReference>
<comment type="similarity">
    <text evidence="2">Belongs to the major facilitator superfamily. TCR/Tet family.</text>
</comment>
<feature type="transmembrane region" description="Helical" evidence="6">
    <location>
        <begin position="492"/>
        <end position="510"/>
    </location>
</feature>
<feature type="transmembrane region" description="Helical" evidence="6">
    <location>
        <begin position="348"/>
        <end position="366"/>
    </location>
</feature>
<dbReference type="FunFam" id="1.20.1720.10:FF:000014">
    <property type="entry name" value="MFS drug transporter, putative"/>
    <property type="match status" value="1"/>
</dbReference>
<name>A0A9W9IA17_9EURO</name>
<keyword evidence="3 6" id="KW-0812">Transmembrane</keyword>
<evidence type="ECO:0000256" key="1">
    <source>
        <dbReference type="ARBA" id="ARBA00004141"/>
    </source>
</evidence>
<dbReference type="PROSITE" id="PS50850">
    <property type="entry name" value="MFS"/>
    <property type="match status" value="1"/>
</dbReference>
<comment type="subcellular location">
    <subcellularLocation>
        <location evidence="1">Membrane</location>
        <topology evidence="1">Multi-pass membrane protein</topology>
    </subcellularLocation>
</comment>
<keyword evidence="9" id="KW-1185">Reference proteome</keyword>
<dbReference type="InterPro" id="IPR036259">
    <property type="entry name" value="MFS_trans_sf"/>
</dbReference>
<gene>
    <name evidence="8" type="ORF">N7492_005678</name>
</gene>
<feature type="transmembrane region" description="Helical" evidence="6">
    <location>
        <begin position="116"/>
        <end position="139"/>
    </location>
</feature>
<feature type="transmembrane region" description="Helical" evidence="6">
    <location>
        <begin position="20"/>
        <end position="44"/>
    </location>
</feature>
<dbReference type="AlphaFoldDB" id="A0A9W9IA17"/>
<feature type="transmembrane region" description="Helical" evidence="6">
    <location>
        <begin position="151"/>
        <end position="171"/>
    </location>
</feature>
<feature type="transmembrane region" description="Helical" evidence="6">
    <location>
        <begin position="88"/>
        <end position="110"/>
    </location>
</feature>
<dbReference type="PANTHER" id="PTHR23501">
    <property type="entry name" value="MAJOR FACILITATOR SUPERFAMILY"/>
    <property type="match status" value="1"/>
</dbReference>
<organism evidence="8 9">
    <name type="scientific">Penicillium capsulatum</name>
    <dbReference type="NCBI Taxonomy" id="69766"/>
    <lineage>
        <taxon>Eukaryota</taxon>
        <taxon>Fungi</taxon>
        <taxon>Dikarya</taxon>
        <taxon>Ascomycota</taxon>
        <taxon>Pezizomycotina</taxon>
        <taxon>Eurotiomycetes</taxon>
        <taxon>Eurotiomycetidae</taxon>
        <taxon>Eurotiales</taxon>
        <taxon>Aspergillaceae</taxon>
        <taxon>Penicillium</taxon>
    </lineage>
</organism>
<evidence type="ECO:0000256" key="4">
    <source>
        <dbReference type="ARBA" id="ARBA00022989"/>
    </source>
</evidence>
<dbReference type="Gene3D" id="1.20.1250.20">
    <property type="entry name" value="MFS general substrate transporter like domains"/>
    <property type="match status" value="1"/>
</dbReference>
<reference evidence="8" key="2">
    <citation type="journal article" date="2023" name="IMA Fungus">
        <title>Comparative genomic study of the Penicillium genus elucidates a diverse pangenome and 15 lateral gene transfer events.</title>
        <authorList>
            <person name="Petersen C."/>
            <person name="Sorensen T."/>
            <person name="Nielsen M.R."/>
            <person name="Sondergaard T.E."/>
            <person name="Sorensen J.L."/>
            <person name="Fitzpatrick D.A."/>
            <person name="Frisvad J.C."/>
            <person name="Nielsen K.L."/>
        </authorList>
    </citation>
    <scope>NUCLEOTIDE SEQUENCE</scope>
    <source>
        <strain evidence="8">IBT 21917</strain>
    </source>
</reference>
<reference evidence="8" key="1">
    <citation type="submission" date="2022-11" db="EMBL/GenBank/DDBJ databases">
        <authorList>
            <person name="Petersen C."/>
        </authorList>
    </citation>
    <scope>NUCLEOTIDE SEQUENCE</scope>
    <source>
        <strain evidence="8">IBT 21917</strain>
    </source>
</reference>
<evidence type="ECO:0000256" key="6">
    <source>
        <dbReference type="SAM" id="Phobius"/>
    </source>
</evidence>
<evidence type="ECO:0000256" key="2">
    <source>
        <dbReference type="ARBA" id="ARBA00007520"/>
    </source>
</evidence>
<evidence type="ECO:0000256" key="3">
    <source>
        <dbReference type="ARBA" id="ARBA00022692"/>
    </source>
</evidence>
<evidence type="ECO:0000313" key="9">
    <source>
        <dbReference type="Proteomes" id="UP001146351"/>
    </source>
</evidence>
<dbReference type="OrthoDB" id="10021397at2759"/>
<sequence>MASEMNVLEPPQPRGKLRILAIMIALSLAMFVAALDQTIVATAIPTIASKLHSAAGYTWIGGAYLLANAAGACIWVKLSDIWGRKLILLIAVAWFFFSSIICAVAVNMQMLIAGRALQGVAGGGLLQLVTIVISDLFSVRHRSLYLGLMEFMWAIAGGIGPLLGGAFSQFVSWRWNFWINLPVSGIAFLLLFLFLDVHNPKTRMMEGVKAIDWFGSLSVLGLTLMLLLGLDFGGATFAWNSPQVICLIVFGSLCSLLFIYSEKRLAKYPLMPMSLFARVSNIAALAVAFAHGFVFIAGEYYIPLYLQSAKGASPMRSGVLILPLVLAEAFAGILTGAIIHRTGRYRELIWAGLVLMTIGNGLYIHLDAFSSLGEIIGYQFLGGFGAGFLFQTPIIAIQAMVSQEDTATATATLGFIRNMATASSIVIGGVVFQNSMGRTKPSLLAAGMSDVLANKMTGDSAAANVEYIKDIHNGAQLLAVKEAFAWSMRNMWILYTCMSGLGVVFSAFILKARLNKEHVETTTGLNREKPRVTENVQDA</sequence>
<feature type="transmembrane region" description="Helical" evidence="6">
    <location>
        <begin position="210"/>
        <end position="230"/>
    </location>
</feature>
<comment type="caution">
    <text evidence="8">The sequence shown here is derived from an EMBL/GenBank/DDBJ whole genome shotgun (WGS) entry which is preliminary data.</text>
</comment>
<accession>A0A9W9IA17</accession>
<dbReference type="GO" id="GO:0022857">
    <property type="term" value="F:transmembrane transporter activity"/>
    <property type="evidence" value="ECO:0007669"/>
    <property type="project" value="InterPro"/>
</dbReference>
<dbReference type="SUPFAM" id="SSF103473">
    <property type="entry name" value="MFS general substrate transporter"/>
    <property type="match status" value="1"/>
</dbReference>
<feature type="transmembrane region" description="Helical" evidence="6">
    <location>
        <begin position="282"/>
        <end position="306"/>
    </location>
</feature>
<protein>
    <submittedName>
        <fullName evidence="8">Efflux pump dotC</fullName>
    </submittedName>
</protein>
<dbReference type="InterPro" id="IPR020846">
    <property type="entry name" value="MFS_dom"/>
</dbReference>
<feature type="transmembrane region" description="Helical" evidence="6">
    <location>
        <begin position="242"/>
        <end position="261"/>
    </location>
</feature>
<evidence type="ECO:0000313" key="8">
    <source>
        <dbReference type="EMBL" id="KAJ5173085.1"/>
    </source>
</evidence>
<proteinExistence type="inferred from homology"/>
<feature type="transmembrane region" description="Helical" evidence="6">
    <location>
        <begin position="378"/>
        <end position="401"/>
    </location>
</feature>
<feature type="transmembrane region" description="Helical" evidence="6">
    <location>
        <begin position="177"/>
        <end position="198"/>
    </location>
</feature>
<dbReference type="CDD" id="cd17502">
    <property type="entry name" value="MFS_Azr1_MDR_like"/>
    <property type="match status" value="1"/>
</dbReference>
<feature type="domain" description="Major facilitator superfamily (MFS) profile" evidence="7">
    <location>
        <begin position="22"/>
        <end position="514"/>
    </location>
</feature>
<feature type="transmembrane region" description="Helical" evidence="6">
    <location>
        <begin position="413"/>
        <end position="432"/>
    </location>
</feature>
<keyword evidence="4 6" id="KW-1133">Transmembrane helix</keyword>
<dbReference type="Proteomes" id="UP001146351">
    <property type="component" value="Unassembled WGS sequence"/>
</dbReference>
<feature type="transmembrane region" description="Helical" evidence="6">
    <location>
        <begin position="318"/>
        <end position="339"/>
    </location>
</feature>
<dbReference type="Gene3D" id="1.20.1720.10">
    <property type="entry name" value="Multidrug resistance protein D"/>
    <property type="match status" value="1"/>
</dbReference>
<keyword evidence="5 6" id="KW-0472">Membrane</keyword>
<feature type="transmembrane region" description="Helical" evidence="6">
    <location>
        <begin position="56"/>
        <end position="76"/>
    </location>
</feature>
<evidence type="ECO:0000259" key="7">
    <source>
        <dbReference type="PROSITE" id="PS50850"/>
    </source>
</evidence>
<evidence type="ECO:0000256" key="5">
    <source>
        <dbReference type="ARBA" id="ARBA00023136"/>
    </source>
</evidence>